<reference evidence="1 2" key="1">
    <citation type="journal article" date="2021" name="Nat. Commun.">
        <title>Genetic determinants of endophytism in the Arabidopsis root mycobiome.</title>
        <authorList>
            <person name="Mesny F."/>
            <person name="Miyauchi S."/>
            <person name="Thiergart T."/>
            <person name="Pickel B."/>
            <person name="Atanasova L."/>
            <person name="Karlsson M."/>
            <person name="Huettel B."/>
            <person name="Barry K.W."/>
            <person name="Haridas S."/>
            <person name="Chen C."/>
            <person name="Bauer D."/>
            <person name="Andreopoulos W."/>
            <person name="Pangilinan J."/>
            <person name="LaButti K."/>
            <person name="Riley R."/>
            <person name="Lipzen A."/>
            <person name="Clum A."/>
            <person name="Drula E."/>
            <person name="Henrissat B."/>
            <person name="Kohler A."/>
            <person name="Grigoriev I.V."/>
            <person name="Martin F.M."/>
            <person name="Hacquard S."/>
        </authorList>
    </citation>
    <scope>NUCLEOTIDE SEQUENCE [LARGE SCALE GENOMIC DNA]</scope>
    <source>
        <strain evidence="1 2">MPI-CAGE-CH-0241</strain>
    </source>
</reference>
<accession>A0A9P9AMP2</accession>
<dbReference type="AlphaFoldDB" id="A0A9P9AMP2"/>
<evidence type="ECO:0000313" key="1">
    <source>
        <dbReference type="EMBL" id="KAH6890529.1"/>
    </source>
</evidence>
<dbReference type="OrthoDB" id="5282002at2759"/>
<proteinExistence type="predicted"/>
<dbReference type="Proteomes" id="UP000777438">
    <property type="component" value="Unassembled WGS sequence"/>
</dbReference>
<protein>
    <submittedName>
        <fullName evidence="1">Uncharacterized protein</fullName>
    </submittedName>
</protein>
<keyword evidence="2" id="KW-1185">Reference proteome</keyword>
<evidence type="ECO:0000313" key="2">
    <source>
        <dbReference type="Proteomes" id="UP000777438"/>
    </source>
</evidence>
<organism evidence="1 2">
    <name type="scientific">Thelonectria olida</name>
    <dbReference type="NCBI Taxonomy" id="1576542"/>
    <lineage>
        <taxon>Eukaryota</taxon>
        <taxon>Fungi</taxon>
        <taxon>Dikarya</taxon>
        <taxon>Ascomycota</taxon>
        <taxon>Pezizomycotina</taxon>
        <taxon>Sordariomycetes</taxon>
        <taxon>Hypocreomycetidae</taxon>
        <taxon>Hypocreales</taxon>
        <taxon>Nectriaceae</taxon>
        <taxon>Thelonectria</taxon>
    </lineage>
</organism>
<comment type="caution">
    <text evidence="1">The sequence shown here is derived from an EMBL/GenBank/DDBJ whole genome shotgun (WGS) entry which is preliminary data.</text>
</comment>
<sequence>MLASMLNSSQGPATIPPLDVRDEITARLQDLVEALEAHPSWSTSPPPPRNLFHVWDFVKRSHYIMTELDNIEQGRPTRHPEQIPRNAGASGANAAALSFQDVVTRSVTINEMIQNPQMLVMLGLSRIDFGDNVRERSRALAASFDKALSPSS</sequence>
<name>A0A9P9AMP2_9HYPO</name>
<dbReference type="EMBL" id="JAGPYM010000009">
    <property type="protein sequence ID" value="KAH6890529.1"/>
    <property type="molecule type" value="Genomic_DNA"/>
</dbReference>
<gene>
    <name evidence="1" type="ORF">B0T10DRAFT_322182</name>
</gene>